<dbReference type="Pfam" id="PF13719">
    <property type="entry name" value="Zn_ribbon_5"/>
    <property type="match status" value="1"/>
</dbReference>
<reference evidence="3 4" key="2">
    <citation type="journal article" date="2015" name="Syst. Appl. Microbiol.">
        <title>Nitrincola nitratireducens sp. nov. isolated from a haloalkaline crater lake.</title>
        <authorList>
            <person name="Singh A."/>
            <person name="Vaidya B."/>
            <person name="Tanuku N.R."/>
            <person name="Pinnaka A.K."/>
        </authorList>
    </citation>
    <scope>NUCLEOTIDE SEQUENCE [LARGE SCALE GENOMIC DNA]</scope>
    <source>
        <strain evidence="3 4">AK23</strain>
    </source>
</reference>
<dbReference type="NCBIfam" id="TIGR02098">
    <property type="entry name" value="MJ0042_CXXC"/>
    <property type="match status" value="1"/>
</dbReference>
<keyword evidence="1" id="KW-1133">Transmembrane helix</keyword>
<feature type="transmembrane region" description="Helical" evidence="1">
    <location>
        <begin position="171"/>
        <end position="191"/>
    </location>
</feature>
<evidence type="ECO:0000259" key="2">
    <source>
        <dbReference type="Pfam" id="PF13719"/>
    </source>
</evidence>
<evidence type="ECO:0000313" key="3">
    <source>
        <dbReference type="EMBL" id="EXJ11595.1"/>
    </source>
</evidence>
<feature type="domain" description="Zinc finger/thioredoxin putative" evidence="2">
    <location>
        <begin position="8"/>
        <end position="42"/>
    </location>
</feature>
<dbReference type="InterPro" id="IPR021834">
    <property type="entry name" value="DUF3426"/>
</dbReference>
<dbReference type="Pfam" id="PF11906">
    <property type="entry name" value="DUF3426"/>
    <property type="match status" value="1"/>
</dbReference>
<evidence type="ECO:0000256" key="1">
    <source>
        <dbReference type="SAM" id="Phobius"/>
    </source>
</evidence>
<sequence length="325" mass="36502">MNIEMITTHCPHCHTQYKITPGHLKIASGKVRCGKCLSVFDALPETPTWTDSPETTDVGHNPHIGSHSTDFLKPPSSDDENNINTSLFAQTNDSDDASDAIKLANDLHAPQQTPNSNAIEQPLSQLASQLRQLNTAQIDTEALQGKPFLDIKAEPLNLRNPDFKQPKSNDLPIMLMCFLGILILTFQVLWFERQSLAKYPALDSAYQVICVLMNCDLPSHKAYQEIVSHQLIIRQHPREPDGLIASLVIENTAHFSQPFPVLRLSFTDQKNTQVAVRAFRPQEYLNSPLFDPQRMPTKQRLEVGLEMMKPIEGHLGYTLNILPSH</sequence>
<dbReference type="OrthoDB" id="5294582at2"/>
<evidence type="ECO:0000313" key="4">
    <source>
        <dbReference type="Proteomes" id="UP000019464"/>
    </source>
</evidence>
<keyword evidence="4" id="KW-1185">Reference proteome</keyword>
<dbReference type="STRING" id="1229521.D791_01368"/>
<dbReference type="Proteomes" id="UP000019464">
    <property type="component" value="Unassembled WGS sequence"/>
</dbReference>
<keyword evidence="1" id="KW-0812">Transmembrane</keyword>
<dbReference type="AlphaFoldDB" id="W9VM47"/>
<accession>W9VM47</accession>
<organism evidence="3 4">
    <name type="scientific">Nitrincola nitratireducens</name>
    <dbReference type="NCBI Taxonomy" id="1229521"/>
    <lineage>
        <taxon>Bacteria</taxon>
        <taxon>Pseudomonadati</taxon>
        <taxon>Pseudomonadota</taxon>
        <taxon>Gammaproteobacteria</taxon>
        <taxon>Oceanospirillales</taxon>
        <taxon>Oceanospirillaceae</taxon>
        <taxon>Nitrincola</taxon>
    </lineage>
</organism>
<protein>
    <submittedName>
        <fullName evidence="3">Family finger-like domain protein</fullName>
    </submittedName>
</protein>
<dbReference type="EMBL" id="AONB01000005">
    <property type="protein sequence ID" value="EXJ11595.1"/>
    <property type="molecule type" value="Genomic_DNA"/>
</dbReference>
<gene>
    <name evidence="3" type="ORF">D791_01368</name>
</gene>
<name>W9VM47_9GAMM</name>
<keyword evidence="1" id="KW-0472">Membrane</keyword>
<proteinExistence type="predicted"/>
<reference evidence="4" key="1">
    <citation type="submission" date="2012-11" db="EMBL/GenBank/DDBJ databases">
        <authorList>
            <person name="Singh A."/>
            <person name="Pinnaka A.K."/>
            <person name="Vaidya B."/>
        </authorList>
    </citation>
    <scope>NUCLEOTIDE SEQUENCE [LARGE SCALE GENOMIC DNA]</scope>
    <source>
        <strain evidence="4">AK23</strain>
    </source>
</reference>
<dbReference type="InterPro" id="IPR011723">
    <property type="entry name" value="Znf/thioredoxin_put"/>
</dbReference>
<comment type="caution">
    <text evidence="3">The sequence shown here is derived from an EMBL/GenBank/DDBJ whole genome shotgun (WGS) entry which is preliminary data.</text>
</comment>